<proteinExistence type="predicted"/>
<name>A0A6H0XX60_9PEZI</name>
<reference evidence="1 2" key="1">
    <citation type="journal article" date="2016" name="Sci. Rep.">
        <title>Peltaster fructicola genome reveals evolution from an invasive phytopathogen to an ectophytic parasite.</title>
        <authorList>
            <person name="Xu C."/>
            <person name="Chen H."/>
            <person name="Gleason M.L."/>
            <person name="Xu J.R."/>
            <person name="Liu H."/>
            <person name="Zhang R."/>
            <person name="Sun G."/>
        </authorList>
    </citation>
    <scope>NUCLEOTIDE SEQUENCE [LARGE SCALE GENOMIC DNA]</scope>
    <source>
        <strain evidence="1 2">LNHT1506</strain>
    </source>
</reference>
<protein>
    <submittedName>
        <fullName evidence="1">Uncharacterized protein</fullName>
    </submittedName>
</protein>
<dbReference type="Proteomes" id="UP000503462">
    <property type="component" value="Chromosome 3"/>
</dbReference>
<sequence length="185" mass="20430">MLTFDSGVASVAIRSLAHAAEVLTDRREQEEVLEIFEKINKETGWRIGFVYGELKEKWGWNEGPSPNQYAQTHEAATKAKESQEAHLQQQAQAAHMQLQQGFDFGNQAGSAINLTSPAQSLKSNVSPPVNVGRKRMPSGIPNPLYAKADFSLPQHPYQNFYVAPSSGYGNAQTAHAWWNNGETTT</sequence>
<dbReference type="AlphaFoldDB" id="A0A6H0XX60"/>
<dbReference type="OrthoDB" id="4078573at2759"/>
<evidence type="ECO:0000313" key="2">
    <source>
        <dbReference type="Proteomes" id="UP000503462"/>
    </source>
</evidence>
<gene>
    <name evidence="1" type="ORF">AMS68_004874</name>
</gene>
<dbReference type="EMBL" id="CP051141">
    <property type="protein sequence ID" value="QIW99356.1"/>
    <property type="molecule type" value="Genomic_DNA"/>
</dbReference>
<keyword evidence="2" id="KW-1185">Reference proteome</keyword>
<organism evidence="1 2">
    <name type="scientific">Peltaster fructicola</name>
    <dbReference type="NCBI Taxonomy" id="286661"/>
    <lineage>
        <taxon>Eukaryota</taxon>
        <taxon>Fungi</taxon>
        <taxon>Dikarya</taxon>
        <taxon>Ascomycota</taxon>
        <taxon>Pezizomycotina</taxon>
        <taxon>Dothideomycetes</taxon>
        <taxon>Dothideomycetes incertae sedis</taxon>
        <taxon>Peltaster</taxon>
    </lineage>
</organism>
<accession>A0A6H0XX60</accession>
<evidence type="ECO:0000313" key="1">
    <source>
        <dbReference type="EMBL" id="QIW99356.1"/>
    </source>
</evidence>